<dbReference type="PROSITE" id="PS00409">
    <property type="entry name" value="PROKAR_NTER_METHYL"/>
    <property type="match status" value="1"/>
</dbReference>
<keyword evidence="14" id="KW-1185">Reference proteome</keyword>
<feature type="domain" description="General secretion pathway GspH" evidence="12">
    <location>
        <begin position="45"/>
        <end position="159"/>
    </location>
</feature>
<dbReference type="Pfam" id="PF07963">
    <property type="entry name" value="N_methyl"/>
    <property type="match status" value="1"/>
</dbReference>
<keyword evidence="5" id="KW-0997">Cell inner membrane</keyword>
<dbReference type="EMBL" id="JAQQXP010000003">
    <property type="protein sequence ID" value="MDC8832736.1"/>
    <property type="molecule type" value="Genomic_DNA"/>
</dbReference>
<evidence type="ECO:0000313" key="14">
    <source>
        <dbReference type="Proteomes" id="UP001218788"/>
    </source>
</evidence>
<dbReference type="RefSeq" id="WP_273642591.1">
    <property type="nucleotide sequence ID" value="NZ_JAQQXP010000003.1"/>
</dbReference>
<comment type="caution">
    <text evidence="13">The sequence shown here is derived from an EMBL/GenBank/DDBJ whole genome shotgun (WGS) entry which is preliminary data.</text>
</comment>
<dbReference type="Pfam" id="PF12019">
    <property type="entry name" value="GspH"/>
    <property type="match status" value="1"/>
</dbReference>
<reference evidence="13 14" key="1">
    <citation type="submission" date="2022-10" db="EMBL/GenBank/DDBJ databases">
        <title>Alteromonas sp. chi3 Genome sequencing.</title>
        <authorList>
            <person name="Park S."/>
        </authorList>
    </citation>
    <scope>NUCLEOTIDE SEQUENCE [LARGE SCALE GENOMIC DNA]</scope>
    <source>
        <strain evidence="14">chi3</strain>
    </source>
</reference>
<evidence type="ECO:0000256" key="9">
    <source>
        <dbReference type="ARBA" id="ARBA00025772"/>
    </source>
</evidence>
<evidence type="ECO:0000259" key="12">
    <source>
        <dbReference type="Pfam" id="PF12019"/>
    </source>
</evidence>
<evidence type="ECO:0000256" key="7">
    <source>
        <dbReference type="ARBA" id="ARBA00022989"/>
    </source>
</evidence>
<evidence type="ECO:0000256" key="10">
    <source>
        <dbReference type="ARBA" id="ARBA00030775"/>
    </source>
</evidence>
<dbReference type="NCBIfam" id="TIGR02532">
    <property type="entry name" value="IV_pilin_GFxxxE"/>
    <property type="match status" value="1"/>
</dbReference>
<dbReference type="Gene3D" id="3.30.700.10">
    <property type="entry name" value="Glycoprotein, Type 4 Pilin"/>
    <property type="match status" value="1"/>
</dbReference>
<evidence type="ECO:0000256" key="11">
    <source>
        <dbReference type="SAM" id="Phobius"/>
    </source>
</evidence>
<evidence type="ECO:0000256" key="8">
    <source>
        <dbReference type="ARBA" id="ARBA00023136"/>
    </source>
</evidence>
<keyword evidence="8 11" id="KW-0472">Membrane</keyword>
<sequence length="176" mass="18678">MRQIKLQQGVSLIEVLIVVAIIGVVLTLTAPAVTSLQQRLTVKGAVENIYFLLQLGKSNAIRQSNTITVDTHADTSGWCMGITDNPNCDCATVNSCTVDGREQVVSSADFSQVMMQNITFDANGQAQFDGIRGMPPLGAAQLEVSDNTNTVRLSITPTGRVDICNVAGDIGGYDAC</sequence>
<dbReference type="InterPro" id="IPR045584">
    <property type="entry name" value="Pilin-like"/>
</dbReference>
<proteinExistence type="inferred from homology"/>
<gene>
    <name evidence="13" type="ORF">OIK42_18450</name>
</gene>
<dbReference type="Proteomes" id="UP001218788">
    <property type="component" value="Unassembled WGS sequence"/>
</dbReference>
<evidence type="ECO:0000256" key="3">
    <source>
        <dbReference type="ARBA" id="ARBA00022475"/>
    </source>
</evidence>
<evidence type="ECO:0000256" key="5">
    <source>
        <dbReference type="ARBA" id="ARBA00022519"/>
    </source>
</evidence>
<evidence type="ECO:0000313" key="13">
    <source>
        <dbReference type="EMBL" id="MDC8832736.1"/>
    </source>
</evidence>
<keyword evidence="3" id="KW-1003">Cell membrane</keyword>
<keyword evidence="4" id="KW-0488">Methylation</keyword>
<keyword evidence="6 11" id="KW-0812">Transmembrane</keyword>
<accession>A0ABT5L876</accession>
<comment type="subcellular location">
    <subcellularLocation>
        <location evidence="1">Cell inner membrane</location>
        <topology evidence="1">Single-pass membrane protein</topology>
    </subcellularLocation>
</comment>
<evidence type="ECO:0000256" key="6">
    <source>
        <dbReference type="ARBA" id="ARBA00022692"/>
    </source>
</evidence>
<dbReference type="SUPFAM" id="SSF54523">
    <property type="entry name" value="Pili subunits"/>
    <property type="match status" value="1"/>
</dbReference>
<evidence type="ECO:0000256" key="2">
    <source>
        <dbReference type="ARBA" id="ARBA00021549"/>
    </source>
</evidence>
<organism evidence="13 14">
    <name type="scientific">Alteromonas gilva</name>
    <dbReference type="NCBI Taxonomy" id="2987522"/>
    <lineage>
        <taxon>Bacteria</taxon>
        <taxon>Pseudomonadati</taxon>
        <taxon>Pseudomonadota</taxon>
        <taxon>Gammaproteobacteria</taxon>
        <taxon>Alteromonadales</taxon>
        <taxon>Alteromonadaceae</taxon>
        <taxon>Alteromonas/Salinimonas group</taxon>
        <taxon>Alteromonas</taxon>
    </lineage>
</organism>
<evidence type="ECO:0000256" key="4">
    <source>
        <dbReference type="ARBA" id="ARBA00022481"/>
    </source>
</evidence>
<dbReference type="InterPro" id="IPR012902">
    <property type="entry name" value="N_methyl_site"/>
</dbReference>
<feature type="transmembrane region" description="Helical" evidence="11">
    <location>
        <begin position="12"/>
        <end position="33"/>
    </location>
</feature>
<name>A0ABT5L876_9ALTE</name>
<keyword evidence="7 11" id="KW-1133">Transmembrane helix</keyword>
<protein>
    <recommendedName>
        <fullName evidence="2">Type II secretion system protein H</fullName>
    </recommendedName>
    <alternativeName>
        <fullName evidence="10">General secretion pathway protein H</fullName>
    </alternativeName>
</protein>
<evidence type="ECO:0000256" key="1">
    <source>
        <dbReference type="ARBA" id="ARBA00004377"/>
    </source>
</evidence>
<comment type="similarity">
    <text evidence="9">Belongs to the GSP H family.</text>
</comment>
<dbReference type="InterPro" id="IPR022346">
    <property type="entry name" value="T2SS_GspH"/>
</dbReference>